<dbReference type="Proteomes" id="UP001575105">
    <property type="component" value="Unassembled WGS sequence"/>
</dbReference>
<dbReference type="InterPro" id="IPR047048">
    <property type="entry name" value="TlyA"/>
</dbReference>
<reference evidence="3 4" key="1">
    <citation type="submission" date="2024-08" db="EMBL/GenBank/DDBJ databases">
        <title>Whole-genome sequencing of halo(alkali)philic microorganisms from hypersaline lakes.</title>
        <authorList>
            <person name="Sorokin D.Y."/>
            <person name="Merkel A.Y."/>
            <person name="Messina E."/>
            <person name="Yakimov M."/>
        </authorList>
    </citation>
    <scope>NUCLEOTIDE SEQUENCE [LARGE SCALE GENOMIC DNA]</scope>
    <source>
        <strain evidence="3 4">AB-hyl4</strain>
    </source>
</reference>
<gene>
    <name evidence="3" type="ORF">ACERK3_19235</name>
</gene>
<organism evidence="3 4">
    <name type="scientific">Natronomicrosphaera hydrolytica</name>
    <dbReference type="NCBI Taxonomy" id="3242702"/>
    <lineage>
        <taxon>Bacteria</taxon>
        <taxon>Pseudomonadati</taxon>
        <taxon>Planctomycetota</taxon>
        <taxon>Phycisphaerae</taxon>
        <taxon>Phycisphaerales</taxon>
        <taxon>Phycisphaeraceae</taxon>
        <taxon>Natronomicrosphaera</taxon>
    </lineage>
</organism>
<protein>
    <submittedName>
        <fullName evidence="3">SAM-dependent methyltransferase</fullName>
    </submittedName>
</protein>
<dbReference type="EMBL" id="JBGUBD010000021">
    <property type="protein sequence ID" value="MFA9480408.1"/>
    <property type="molecule type" value="Genomic_DNA"/>
</dbReference>
<evidence type="ECO:0000313" key="4">
    <source>
        <dbReference type="Proteomes" id="UP001575105"/>
    </source>
</evidence>
<dbReference type="CDD" id="cd02440">
    <property type="entry name" value="AdoMet_MTases"/>
    <property type="match status" value="1"/>
</dbReference>
<comment type="caution">
    <text evidence="3">The sequence shown here is derived from an EMBL/GenBank/DDBJ whole genome shotgun (WGS) entry which is preliminary data.</text>
</comment>
<dbReference type="RefSeq" id="WP_425347329.1">
    <property type="nucleotide sequence ID" value="NZ_JBGUBD010000021.1"/>
</dbReference>
<evidence type="ECO:0000256" key="1">
    <source>
        <dbReference type="ARBA" id="ARBA00022884"/>
    </source>
</evidence>
<dbReference type="GO" id="GO:0008168">
    <property type="term" value="F:methyltransferase activity"/>
    <property type="evidence" value="ECO:0007669"/>
    <property type="project" value="UniProtKB-KW"/>
</dbReference>
<name>A0ABV4UB95_9BACT</name>
<dbReference type="Pfam" id="PF01728">
    <property type="entry name" value="FtsJ"/>
    <property type="match status" value="1"/>
</dbReference>
<evidence type="ECO:0000259" key="2">
    <source>
        <dbReference type="Pfam" id="PF01728"/>
    </source>
</evidence>
<feature type="domain" description="Ribosomal RNA methyltransferase FtsJ" evidence="2">
    <location>
        <begin position="8"/>
        <end position="205"/>
    </location>
</feature>
<keyword evidence="3" id="KW-0489">Methyltransferase</keyword>
<dbReference type="GO" id="GO:0032259">
    <property type="term" value="P:methylation"/>
    <property type="evidence" value="ECO:0007669"/>
    <property type="project" value="UniProtKB-KW"/>
</dbReference>
<dbReference type="SUPFAM" id="SSF53335">
    <property type="entry name" value="S-adenosyl-L-methionine-dependent methyltransferases"/>
    <property type="match status" value="1"/>
</dbReference>
<proteinExistence type="predicted"/>
<dbReference type="Gene3D" id="3.40.50.150">
    <property type="entry name" value="Vaccinia Virus protein VP39"/>
    <property type="match status" value="1"/>
</dbReference>
<evidence type="ECO:0000313" key="3">
    <source>
        <dbReference type="EMBL" id="MFA9480408.1"/>
    </source>
</evidence>
<sequence length="213" mass="22692">MADETCPYVSRGGLKLAAALDAFGIDPTGYVCADLGCSTGGFTDCLLQRGAARVYAVDTAYGELAWKLRQDERVDVRERTNALHFDPWAEVAGFQGCDLVVLDLGWTVQARAVPAAMRWLRREADANATGEIVSLIKPHYEASGQAMGSRGGGRGGRGGVLDEAAAERVLGEVLEAMPTMGVRSRGHVMSPIRGGKGGNIEYLAYLELVGRDS</sequence>
<dbReference type="InterPro" id="IPR029063">
    <property type="entry name" value="SAM-dependent_MTases_sf"/>
</dbReference>
<accession>A0ABV4UB95</accession>
<keyword evidence="3" id="KW-0808">Transferase</keyword>
<dbReference type="PANTHER" id="PTHR32319:SF0">
    <property type="entry name" value="BACTERIAL HEMOLYSIN-LIKE PROTEIN"/>
    <property type="match status" value="1"/>
</dbReference>
<dbReference type="InterPro" id="IPR002877">
    <property type="entry name" value="RNA_MeTrfase_FtsJ_dom"/>
</dbReference>
<keyword evidence="1" id="KW-0694">RNA-binding</keyword>
<dbReference type="PANTHER" id="PTHR32319">
    <property type="entry name" value="BACTERIAL HEMOLYSIN-LIKE PROTEIN"/>
    <property type="match status" value="1"/>
</dbReference>
<keyword evidence="4" id="KW-1185">Reference proteome</keyword>